<dbReference type="PANTHER" id="PTHR42930:SF3">
    <property type="entry name" value="PHOSPHATE-SPECIFIC TRANSPORT SYSTEM ACCESSORY PROTEIN PHOU"/>
    <property type="match status" value="1"/>
</dbReference>
<evidence type="ECO:0000256" key="2">
    <source>
        <dbReference type="ARBA" id="ARBA00008107"/>
    </source>
</evidence>
<gene>
    <name evidence="8" type="ORF">MNBD_PLANCTO03-345</name>
</gene>
<dbReference type="NCBIfam" id="TIGR02135">
    <property type="entry name" value="phoU_full"/>
    <property type="match status" value="1"/>
</dbReference>
<dbReference type="GO" id="GO:0045936">
    <property type="term" value="P:negative regulation of phosphate metabolic process"/>
    <property type="evidence" value="ECO:0007669"/>
    <property type="project" value="InterPro"/>
</dbReference>
<dbReference type="GO" id="GO:0006817">
    <property type="term" value="P:phosphate ion transport"/>
    <property type="evidence" value="ECO:0007669"/>
    <property type="project" value="UniProtKB-KW"/>
</dbReference>
<evidence type="ECO:0000256" key="1">
    <source>
        <dbReference type="ARBA" id="ARBA00004496"/>
    </source>
</evidence>
<comment type="subcellular location">
    <subcellularLocation>
        <location evidence="1">Cytoplasm</location>
    </subcellularLocation>
</comment>
<evidence type="ECO:0000313" key="8">
    <source>
        <dbReference type="EMBL" id="VAX38382.1"/>
    </source>
</evidence>
<evidence type="ECO:0000256" key="6">
    <source>
        <dbReference type="ARBA" id="ARBA00022592"/>
    </source>
</evidence>
<dbReference type="InterPro" id="IPR038078">
    <property type="entry name" value="PhoU-like_sf"/>
</dbReference>
<proteinExistence type="inferred from homology"/>
<organism evidence="8">
    <name type="scientific">hydrothermal vent metagenome</name>
    <dbReference type="NCBI Taxonomy" id="652676"/>
    <lineage>
        <taxon>unclassified sequences</taxon>
        <taxon>metagenomes</taxon>
        <taxon>ecological metagenomes</taxon>
    </lineage>
</organism>
<evidence type="ECO:0000259" key="7">
    <source>
        <dbReference type="Pfam" id="PF01895"/>
    </source>
</evidence>
<reference evidence="8" key="1">
    <citation type="submission" date="2018-06" db="EMBL/GenBank/DDBJ databases">
        <authorList>
            <person name="Zhirakovskaya E."/>
        </authorList>
    </citation>
    <scope>NUCLEOTIDE SEQUENCE</scope>
</reference>
<keyword evidence="6" id="KW-0592">Phosphate transport</keyword>
<dbReference type="PIRSF" id="PIRSF003107">
    <property type="entry name" value="PhoU"/>
    <property type="match status" value="1"/>
</dbReference>
<dbReference type="InterPro" id="IPR028366">
    <property type="entry name" value="PhoU"/>
</dbReference>
<dbReference type="InterPro" id="IPR026022">
    <property type="entry name" value="PhoU_dom"/>
</dbReference>
<evidence type="ECO:0000256" key="3">
    <source>
        <dbReference type="ARBA" id="ARBA00011738"/>
    </source>
</evidence>
<dbReference type="PANTHER" id="PTHR42930">
    <property type="entry name" value="PHOSPHATE-SPECIFIC TRANSPORT SYSTEM ACCESSORY PROTEIN PHOU"/>
    <property type="match status" value="1"/>
</dbReference>
<dbReference type="EMBL" id="UOGK01000139">
    <property type="protein sequence ID" value="VAX38382.1"/>
    <property type="molecule type" value="Genomic_DNA"/>
</dbReference>
<comment type="subunit">
    <text evidence="3">Homodimer.</text>
</comment>
<dbReference type="AlphaFoldDB" id="A0A3B1DC83"/>
<dbReference type="FunFam" id="1.20.58.220:FF:000004">
    <property type="entry name" value="Phosphate-specific transport system accessory protein PhoU"/>
    <property type="match status" value="1"/>
</dbReference>
<evidence type="ECO:0000256" key="4">
    <source>
        <dbReference type="ARBA" id="ARBA00022448"/>
    </source>
</evidence>
<feature type="domain" description="PhoU" evidence="7">
    <location>
        <begin position="118"/>
        <end position="203"/>
    </location>
</feature>
<dbReference type="Pfam" id="PF01895">
    <property type="entry name" value="PhoU"/>
    <property type="match status" value="2"/>
</dbReference>
<dbReference type="GO" id="GO:0005737">
    <property type="term" value="C:cytoplasm"/>
    <property type="evidence" value="ECO:0007669"/>
    <property type="project" value="UniProtKB-SubCell"/>
</dbReference>
<dbReference type="Gene3D" id="1.20.58.220">
    <property type="entry name" value="Phosphate transport system protein phou homolog 2, domain 2"/>
    <property type="match status" value="1"/>
</dbReference>
<evidence type="ECO:0000256" key="5">
    <source>
        <dbReference type="ARBA" id="ARBA00022490"/>
    </source>
</evidence>
<name>A0A3B1DC83_9ZZZZ</name>
<sequence>MSSFERDLVQLRRRVVQQATLAMGMLQQALEALWVLDREVAAELKIRDNTVDDEEVAIEQACFKLLALQQPVARDFRMIAFVLRANTDLERVADHACSIAKVMRKIEGDTPPRWPTALIEMGERVPSMCQRLLRAVLDEDAEAARKIIDEDETIDTLHKQLFVETIEFMRTEPDSEANGLHIARLGRELERVGDLMANIAEDVVYLVTGSIVRHEKHANAPRENDQRE</sequence>
<comment type="similarity">
    <text evidence="2">Belongs to the PhoU family.</text>
</comment>
<dbReference type="SUPFAM" id="SSF109755">
    <property type="entry name" value="PhoU-like"/>
    <property type="match status" value="1"/>
</dbReference>
<feature type="domain" description="PhoU" evidence="7">
    <location>
        <begin position="19"/>
        <end position="102"/>
    </location>
</feature>
<dbReference type="GO" id="GO:0030643">
    <property type="term" value="P:intracellular phosphate ion homeostasis"/>
    <property type="evidence" value="ECO:0007669"/>
    <property type="project" value="InterPro"/>
</dbReference>
<accession>A0A3B1DC83</accession>
<keyword evidence="4" id="KW-0813">Transport</keyword>
<protein>
    <submittedName>
        <fullName evidence="8">Phosphate transport system regulatory protein PhoU</fullName>
    </submittedName>
</protein>
<keyword evidence="5" id="KW-0963">Cytoplasm</keyword>